<name>A0A0E9XLG3_ANGAN</name>
<proteinExistence type="predicted"/>
<evidence type="ECO:0000313" key="1">
    <source>
        <dbReference type="EMBL" id="JAI02681.1"/>
    </source>
</evidence>
<organism evidence="1">
    <name type="scientific">Anguilla anguilla</name>
    <name type="common">European freshwater eel</name>
    <name type="synonym">Muraena anguilla</name>
    <dbReference type="NCBI Taxonomy" id="7936"/>
    <lineage>
        <taxon>Eukaryota</taxon>
        <taxon>Metazoa</taxon>
        <taxon>Chordata</taxon>
        <taxon>Craniata</taxon>
        <taxon>Vertebrata</taxon>
        <taxon>Euteleostomi</taxon>
        <taxon>Actinopterygii</taxon>
        <taxon>Neopterygii</taxon>
        <taxon>Teleostei</taxon>
        <taxon>Anguilliformes</taxon>
        <taxon>Anguillidae</taxon>
        <taxon>Anguilla</taxon>
    </lineage>
</organism>
<protein>
    <submittedName>
        <fullName evidence="1">Uncharacterized protein</fullName>
    </submittedName>
</protein>
<reference evidence="1" key="1">
    <citation type="submission" date="2014-11" db="EMBL/GenBank/DDBJ databases">
        <authorList>
            <person name="Amaro Gonzalez C."/>
        </authorList>
    </citation>
    <scope>NUCLEOTIDE SEQUENCE</scope>
</reference>
<sequence>MSPQLGYLQATVIQ</sequence>
<accession>A0A0E9XLG3</accession>
<dbReference type="EMBL" id="GBXM01005897">
    <property type="protein sequence ID" value="JAI02681.1"/>
    <property type="molecule type" value="Transcribed_RNA"/>
</dbReference>
<reference evidence="1" key="2">
    <citation type="journal article" date="2015" name="Fish Shellfish Immunol.">
        <title>Early steps in the European eel (Anguilla anguilla)-Vibrio vulnificus interaction in the gills: Role of the RtxA13 toxin.</title>
        <authorList>
            <person name="Callol A."/>
            <person name="Pajuelo D."/>
            <person name="Ebbesson L."/>
            <person name="Teles M."/>
            <person name="MacKenzie S."/>
            <person name="Amaro C."/>
        </authorList>
    </citation>
    <scope>NUCLEOTIDE SEQUENCE</scope>
</reference>